<sequence>MLKLFEKVSKSMISRCLSSNNEVMQISNDNSIVLSSLPKNILPQKLIIKLSTIFSSGQADVKTDILGRPALATLSFPSENELKQALSKSEIQIQGKKVHLKVIPKQSLNEFISQNSPLESGHDSRKILITNIPLTWNKDKIYSIFSTVGSIMNLELPFDYDFPLQFPDGENILKKIIDQESIDMSIILPTGNRQLNLFIDFRKHVITEFECLDLLLQTKHENPIQIIKELVILYKKICKFKDLTGLAPSDKEEKINITFSKTKTKTEIIKLKNMIEEDFNDSINEFFYIKGYAKITYATRKQAERSIILSEILKDEIKGISSFFDRNIPDYLYTTSLLAEAKLRENYKVKSLVEGITDVDKKMKYHKKIFDVIIKNYIRQRDESIGFELNTDDKNDNIEIEGENIIKEISYKSSEDEENSLVFIDRVKGSDSDDDYNFDIEKIEINPPGTGRVYNKKMFFKKQMMKNYMISLRERHIINDDTNDMISIPEVEHPRDLPSVHVWSSNKDKIQAKQKLVSYGQLFKSQIPQTVLDNPMILIKEKHIDFPHIRFAYIPEFDYFKTPYEDFNKDIKKNHMHALRFKIRDIKSFSPDDLIDKNEEIKILNEKKNFNMFSDEDEDQQGKDIENYNEKEMGNRESFGTGKNTNEVLIPENYLVKTKKFKYDGEDVGEYVKKLNQIQGMEAEYSKNEAGETIVYVVCKPKYDIDVEELKMLYKKYGNEIASGNEEIEIDEEDQDGFRRLMDLGIDLRELFEEIKLFMQEQQAVYK</sequence>
<evidence type="ECO:0000313" key="2">
    <source>
        <dbReference type="Proteomes" id="UP000187209"/>
    </source>
</evidence>
<proteinExistence type="predicted"/>
<dbReference type="GO" id="GO:0003676">
    <property type="term" value="F:nucleic acid binding"/>
    <property type="evidence" value="ECO:0007669"/>
    <property type="project" value="InterPro"/>
</dbReference>
<keyword evidence="2" id="KW-1185">Reference proteome</keyword>
<dbReference type="EMBL" id="MPUH01000021">
    <property type="protein sequence ID" value="OMJ94788.1"/>
    <property type="molecule type" value="Genomic_DNA"/>
</dbReference>
<gene>
    <name evidence="1" type="ORF">SteCoe_1968</name>
</gene>
<reference evidence="1 2" key="1">
    <citation type="submission" date="2016-11" db="EMBL/GenBank/DDBJ databases">
        <title>The macronuclear genome of Stentor coeruleus: a giant cell with tiny introns.</title>
        <authorList>
            <person name="Slabodnick M."/>
            <person name="Ruby J.G."/>
            <person name="Reiff S.B."/>
            <person name="Swart E.C."/>
            <person name="Gosai S."/>
            <person name="Prabakaran S."/>
            <person name="Witkowska E."/>
            <person name="Larue G.E."/>
            <person name="Fisher S."/>
            <person name="Freeman R.M."/>
            <person name="Gunawardena J."/>
            <person name="Chu W."/>
            <person name="Stover N.A."/>
            <person name="Gregory B.D."/>
            <person name="Nowacki M."/>
            <person name="Derisi J."/>
            <person name="Roy S.W."/>
            <person name="Marshall W.F."/>
            <person name="Sood P."/>
        </authorList>
    </citation>
    <scope>NUCLEOTIDE SEQUENCE [LARGE SCALE GENOMIC DNA]</scope>
    <source>
        <strain evidence="1">WM001</strain>
    </source>
</reference>
<accession>A0A1R2D0K2</accession>
<dbReference type="Proteomes" id="UP000187209">
    <property type="component" value="Unassembled WGS sequence"/>
</dbReference>
<dbReference type="InterPro" id="IPR012677">
    <property type="entry name" value="Nucleotide-bd_a/b_plait_sf"/>
</dbReference>
<dbReference type="OrthoDB" id="324121at2759"/>
<organism evidence="1 2">
    <name type="scientific">Stentor coeruleus</name>
    <dbReference type="NCBI Taxonomy" id="5963"/>
    <lineage>
        <taxon>Eukaryota</taxon>
        <taxon>Sar</taxon>
        <taxon>Alveolata</taxon>
        <taxon>Ciliophora</taxon>
        <taxon>Postciliodesmatophora</taxon>
        <taxon>Heterotrichea</taxon>
        <taxon>Heterotrichida</taxon>
        <taxon>Stentoridae</taxon>
        <taxon>Stentor</taxon>
    </lineage>
</organism>
<comment type="caution">
    <text evidence="1">The sequence shown here is derived from an EMBL/GenBank/DDBJ whole genome shotgun (WGS) entry which is preliminary data.</text>
</comment>
<evidence type="ECO:0000313" key="1">
    <source>
        <dbReference type="EMBL" id="OMJ94788.1"/>
    </source>
</evidence>
<protein>
    <recommendedName>
        <fullName evidence="3">RRM domain-containing protein</fullName>
    </recommendedName>
</protein>
<dbReference type="InterPro" id="IPR035979">
    <property type="entry name" value="RBD_domain_sf"/>
</dbReference>
<name>A0A1R2D0K2_9CILI</name>
<dbReference type="Gene3D" id="3.30.70.330">
    <property type="match status" value="2"/>
</dbReference>
<evidence type="ECO:0008006" key="3">
    <source>
        <dbReference type="Google" id="ProtNLM"/>
    </source>
</evidence>
<dbReference type="AlphaFoldDB" id="A0A1R2D0K2"/>
<dbReference type="SUPFAM" id="SSF54928">
    <property type="entry name" value="RNA-binding domain, RBD"/>
    <property type="match status" value="1"/>
</dbReference>